<dbReference type="InterPro" id="IPR013341">
    <property type="entry name" value="Mandelate_racemase_N_dom"/>
</dbReference>
<proteinExistence type="inferred from homology"/>
<evidence type="ECO:0000313" key="7">
    <source>
        <dbReference type="Proteomes" id="UP000298488"/>
    </source>
</evidence>
<accession>A0A4R8VCA0</accession>
<dbReference type="SMART" id="SM00922">
    <property type="entry name" value="MR_MLE"/>
    <property type="match status" value="1"/>
</dbReference>
<gene>
    <name evidence="6" type="ORF">E3N84_06610</name>
</gene>
<comment type="cofactor">
    <cofactor evidence="1">
        <name>Mg(2+)</name>
        <dbReference type="ChEBI" id="CHEBI:18420"/>
    </cofactor>
</comment>
<dbReference type="InterPro" id="IPR036849">
    <property type="entry name" value="Enolase-like_C_sf"/>
</dbReference>
<dbReference type="PANTHER" id="PTHR48080">
    <property type="entry name" value="D-GALACTONATE DEHYDRATASE-RELATED"/>
    <property type="match status" value="1"/>
</dbReference>
<dbReference type="Pfam" id="PF13378">
    <property type="entry name" value="MR_MLE_C"/>
    <property type="match status" value="1"/>
</dbReference>
<dbReference type="Gene3D" id="3.20.20.120">
    <property type="entry name" value="Enolase-like C-terminal domain"/>
    <property type="match status" value="1"/>
</dbReference>
<dbReference type="Pfam" id="PF02746">
    <property type="entry name" value="MR_MLE_N"/>
    <property type="match status" value="1"/>
</dbReference>
<sequence>MKITAIDCFGYDLRYAHGEYVMSGSRAATTEVGTLVRIRTDEGLEGWGEVTPLGNRYLPTHWAEVRAALRTLAPELIGSDPTNLSAIRRTMDHALLGGGYAKAALDVACWDILGKAADLPIAALLGGVLQADFPLYEAVPLRSPEEMADFVVERQDAGIHRFQLKVGNDPHDDAARTRAVVEVADRDSIIVADSNGGWNLRAAQVALGEMAGLPVFIEQPCRETDDCAFVMRHSDLPLVLDESILTQRDVFEAKNVAGAVSINIKISRVGGLTQAARMRDLMQDLDLMVSVEDTWGGDIVTAAVSHIAASTRPENFQNASFMNDWTDGHVAGYAPRSVNGRGSAPSGPGLGIEVSADGLEQVFSVDTSDPHRP</sequence>
<dbReference type="Gene3D" id="3.30.390.10">
    <property type="entry name" value="Enolase-like, N-terminal domain"/>
    <property type="match status" value="1"/>
</dbReference>
<comment type="similarity">
    <text evidence="2">Belongs to the mandelate racemase/muconate lactonizing enzyme family.</text>
</comment>
<dbReference type="SFLD" id="SFLDS00001">
    <property type="entry name" value="Enolase"/>
    <property type="match status" value="1"/>
</dbReference>
<reference evidence="6 7" key="1">
    <citation type="submission" date="2019-03" db="EMBL/GenBank/DDBJ databases">
        <title>Genomics of glacier-inhabiting Cryobacterium strains.</title>
        <authorList>
            <person name="Liu Q."/>
            <person name="Xin Y.-H."/>
        </authorList>
    </citation>
    <scope>NUCLEOTIDE SEQUENCE [LARGE SCALE GENOMIC DNA]</scope>
    <source>
        <strain evidence="6 7">CGMCC 1.10440</strain>
    </source>
</reference>
<dbReference type="InterPro" id="IPR034593">
    <property type="entry name" value="DgoD-like"/>
</dbReference>
<dbReference type="GO" id="GO:0006518">
    <property type="term" value="P:peptide metabolic process"/>
    <property type="evidence" value="ECO:0007669"/>
    <property type="project" value="UniProtKB-ARBA"/>
</dbReference>
<keyword evidence="3" id="KW-0479">Metal-binding</keyword>
<dbReference type="RefSeq" id="WP_104095612.1">
    <property type="nucleotide sequence ID" value="NZ_JACHBP010000001.1"/>
</dbReference>
<evidence type="ECO:0000256" key="2">
    <source>
        <dbReference type="ARBA" id="ARBA00008031"/>
    </source>
</evidence>
<dbReference type="SUPFAM" id="SSF54826">
    <property type="entry name" value="Enolase N-terminal domain-like"/>
    <property type="match status" value="1"/>
</dbReference>
<dbReference type="GO" id="GO:0000287">
    <property type="term" value="F:magnesium ion binding"/>
    <property type="evidence" value="ECO:0007669"/>
    <property type="project" value="UniProtKB-ARBA"/>
</dbReference>
<protein>
    <submittedName>
        <fullName evidence="6">Mandelate racemase</fullName>
    </submittedName>
</protein>
<dbReference type="FunFam" id="3.30.390.10:FF:000009">
    <property type="entry name" value="Hydrophobic dipeptide epimerase"/>
    <property type="match status" value="1"/>
</dbReference>
<keyword evidence="7" id="KW-1185">Reference proteome</keyword>
<organism evidence="6 7">
    <name type="scientific">Terrimesophilobacter mesophilus</name>
    <dbReference type="NCBI Taxonomy" id="433647"/>
    <lineage>
        <taxon>Bacteria</taxon>
        <taxon>Bacillati</taxon>
        <taxon>Actinomycetota</taxon>
        <taxon>Actinomycetes</taxon>
        <taxon>Micrococcales</taxon>
        <taxon>Microbacteriaceae</taxon>
        <taxon>Terrimesophilobacter</taxon>
    </lineage>
</organism>
<dbReference type="InterPro" id="IPR029065">
    <property type="entry name" value="Enolase_C-like"/>
</dbReference>
<dbReference type="SUPFAM" id="SSF51604">
    <property type="entry name" value="Enolase C-terminal domain-like"/>
    <property type="match status" value="1"/>
</dbReference>
<dbReference type="InterPro" id="IPR029017">
    <property type="entry name" value="Enolase-like_N"/>
</dbReference>
<dbReference type="OrthoDB" id="9802699at2"/>
<dbReference type="AlphaFoldDB" id="A0A4R8VCA0"/>
<dbReference type="InterPro" id="IPR013342">
    <property type="entry name" value="Mandelate_racemase_C"/>
</dbReference>
<dbReference type="PANTHER" id="PTHR48080:SF3">
    <property type="entry name" value="ENOLASE SUPERFAMILY MEMBER DDB_G0284701"/>
    <property type="match status" value="1"/>
</dbReference>
<evidence type="ECO:0000259" key="5">
    <source>
        <dbReference type="SMART" id="SM00922"/>
    </source>
</evidence>
<feature type="domain" description="Mandelate racemase/muconate lactonizing enzyme C-terminal" evidence="5">
    <location>
        <begin position="144"/>
        <end position="237"/>
    </location>
</feature>
<comment type="caution">
    <text evidence="6">The sequence shown here is derived from an EMBL/GenBank/DDBJ whole genome shotgun (WGS) entry which is preliminary data.</text>
</comment>
<evidence type="ECO:0000313" key="6">
    <source>
        <dbReference type="EMBL" id="TFB79740.1"/>
    </source>
</evidence>
<evidence type="ECO:0000256" key="3">
    <source>
        <dbReference type="ARBA" id="ARBA00022723"/>
    </source>
</evidence>
<dbReference type="GO" id="GO:0016854">
    <property type="term" value="F:racemase and epimerase activity"/>
    <property type="evidence" value="ECO:0007669"/>
    <property type="project" value="UniProtKB-ARBA"/>
</dbReference>
<dbReference type="Proteomes" id="UP000298488">
    <property type="component" value="Unassembled WGS sequence"/>
</dbReference>
<evidence type="ECO:0000256" key="4">
    <source>
        <dbReference type="ARBA" id="ARBA00022842"/>
    </source>
</evidence>
<evidence type="ECO:0000256" key="1">
    <source>
        <dbReference type="ARBA" id="ARBA00001946"/>
    </source>
</evidence>
<dbReference type="SFLD" id="SFLDG00180">
    <property type="entry name" value="muconate_cycloisomerase"/>
    <property type="match status" value="1"/>
</dbReference>
<keyword evidence="4" id="KW-0460">Magnesium</keyword>
<dbReference type="EMBL" id="SOFI01000003">
    <property type="protein sequence ID" value="TFB79740.1"/>
    <property type="molecule type" value="Genomic_DNA"/>
</dbReference>
<name>A0A4R8VCA0_9MICO</name>